<dbReference type="InterPro" id="IPR006108">
    <property type="entry name" value="3HC_DH_C"/>
</dbReference>
<dbReference type="GO" id="GO:0016853">
    <property type="term" value="F:isomerase activity"/>
    <property type="evidence" value="ECO:0007669"/>
    <property type="project" value="UniProtKB-KW"/>
</dbReference>
<feature type="domain" description="3-hydroxyacyl-CoA dehydrogenase C-terminal" evidence="9">
    <location>
        <begin position="364"/>
        <end position="448"/>
    </location>
</feature>
<dbReference type="Pfam" id="PF00378">
    <property type="entry name" value="ECH_1"/>
    <property type="match status" value="1"/>
</dbReference>
<dbReference type="SUPFAM" id="SSF52096">
    <property type="entry name" value="ClpP/crotonase"/>
    <property type="match status" value="1"/>
</dbReference>
<comment type="subcellular location">
    <subcellularLocation>
        <location evidence="1">Peroxisome</location>
    </subcellularLocation>
</comment>
<dbReference type="Proteomes" id="UP000379480">
    <property type="component" value="Unassembled WGS sequence"/>
</dbReference>
<dbReference type="InterPro" id="IPR029045">
    <property type="entry name" value="ClpP/crotonase-like_dom_sf"/>
</dbReference>
<dbReference type="Gene3D" id="1.10.1040.10">
    <property type="entry name" value="N-(1-d-carboxylethyl)-l-norvaline Dehydrogenase, domain 2"/>
    <property type="match status" value="1"/>
</dbReference>
<accession>A0A5E7FUR8</accession>
<feature type="domain" description="3-hydroxyacyl-CoA dehydrogenase C-terminal" evidence="9">
    <location>
        <begin position="293"/>
        <end position="343"/>
    </location>
</feature>
<evidence type="ECO:0000256" key="1">
    <source>
        <dbReference type="ARBA" id="ARBA00004275"/>
    </source>
</evidence>
<evidence type="ECO:0000256" key="3">
    <source>
        <dbReference type="ARBA" id="ARBA00023002"/>
    </source>
</evidence>
<dbReference type="GO" id="GO:0006631">
    <property type="term" value="P:fatty acid metabolic process"/>
    <property type="evidence" value="ECO:0007669"/>
    <property type="project" value="InterPro"/>
</dbReference>
<sequence>MSSPVQWSREGVIAVVRIDNPPVNALGQSVRAHLLAAFNAAEQDPEVKLVLLYCAGRTFIAGADIREFGKPPQAPILPDVTRSLESFNKPSLAVLHGSVLGGGLEVALACHYRIIQDTAKVGLPEVKLGLLPGAGGTQRLPRLAGVARALEMIVGGEPISALEAMRSGIVDELYDGEPLAAGLAYAAQLLAQGAQPRRSGQARVPAAVGSSNAELLMAKRAEVQRSQPGLFSPLRCIAAIEAATALPLSEGLQRERALFLECMESPQRAALIHTFFAERQAAKVVDRDASVTVGNRMALHYIREAELLVEEGASVAQVDAALREFGMATSPFALLERSGLKLDAVVGEPSLAVKLESAPQRLWQRPIYALINEGARILEEDIAQRASDIDVIFLTGYGFPAHRGGPMFLADQIGLPAVLQQLREFHQQHGEHWKPAPLLERLVAEGKTFAEQDQQG</sequence>
<dbReference type="EC" id="1.1.1.35" evidence="10"/>
<comment type="similarity">
    <text evidence="8">Belongs to the enoyl-CoA hydratase/isomerase family.</text>
</comment>
<evidence type="ECO:0000256" key="5">
    <source>
        <dbReference type="ARBA" id="ARBA00023235"/>
    </source>
</evidence>
<dbReference type="RefSeq" id="WP_150807331.1">
    <property type="nucleotide sequence ID" value="NZ_CABVHY010000050.1"/>
</dbReference>
<organism evidence="10 11">
    <name type="scientific">Pseudomonas fluorescens</name>
    <dbReference type="NCBI Taxonomy" id="294"/>
    <lineage>
        <taxon>Bacteria</taxon>
        <taxon>Pseudomonadati</taxon>
        <taxon>Pseudomonadota</taxon>
        <taxon>Gammaproteobacteria</taxon>
        <taxon>Pseudomonadales</taxon>
        <taxon>Pseudomonadaceae</taxon>
        <taxon>Pseudomonas</taxon>
    </lineage>
</organism>
<dbReference type="GO" id="GO:0004300">
    <property type="term" value="F:enoyl-CoA hydratase activity"/>
    <property type="evidence" value="ECO:0007669"/>
    <property type="project" value="UniProtKB-ARBA"/>
</dbReference>
<dbReference type="InterPro" id="IPR013328">
    <property type="entry name" value="6PGD_dom2"/>
</dbReference>
<keyword evidence="3 10" id="KW-0560">Oxidoreductase</keyword>
<evidence type="ECO:0000259" key="9">
    <source>
        <dbReference type="Pfam" id="PF00725"/>
    </source>
</evidence>
<evidence type="ECO:0000256" key="4">
    <source>
        <dbReference type="ARBA" id="ARBA00023140"/>
    </source>
</evidence>
<dbReference type="Gene3D" id="1.10.1040.50">
    <property type="match status" value="1"/>
</dbReference>
<protein>
    <submittedName>
        <fullName evidence="10">Fatty acid oxidation complex subunit alpha</fullName>
        <ecNumber evidence="10">1.1.1.35</ecNumber>
    </submittedName>
</protein>
<name>A0A5E7FUR8_PSEFL</name>
<reference evidence="10 11" key="1">
    <citation type="submission" date="2019-09" db="EMBL/GenBank/DDBJ databases">
        <authorList>
            <person name="Chandra G."/>
            <person name="Truman W A."/>
        </authorList>
    </citation>
    <scope>NUCLEOTIDE SEQUENCE [LARGE SCALE GENOMIC DNA]</scope>
    <source>
        <strain evidence="10">PS723</strain>
    </source>
</reference>
<dbReference type="InterPro" id="IPR018376">
    <property type="entry name" value="Enoyl-CoA_hyd/isom_CS"/>
</dbReference>
<evidence type="ECO:0000256" key="7">
    <source>
        <dbReference type="ARBA" id="ARBA00023268"/>
    </source>
</evidence>
<evidence type="ECO:0000256" key="8">
    <source>
        <dbReference type="RuleBase" id="RU003707"/>
    </source>
</evidence>
<dbReference type="GO" id="GO:0016042">
    <property type="term" value="P:lipid catabolic process"/>
    <property type="evidence" value="ECO:0007669"/>
    <property type="project" value="UniProtKB-KW"/>
</dbReference>
<dbReference type="GO" id="GO:0003857">
    <property type="term" value="F:(3S)-3-hydroxyacyl-CoA dehydrogenase (NAD+) activity"/>
    <property type="evidence" value="ECO:0007669"/>
    <property type="project" value="UniProtKB-EC"/>
</dbReference>
<dbReference type="OrthoDB" id="5389341at2"/>
<dbReference type="InterPro" id="IPR008927">
    <property type="entry name" value="6-PGluconate_DH-like_C_sf"/>
</dbReference>
<evidence type="ECO:0000313" key="10">
    <source>
        <dbReference type="EMBL" id="VVO43371.1"/>
    </source>
</evidence>
<keyword evidence="7" id="KW-0511">Multifunctional enzyme</keyword>
<evidence type="ECO:0000256" key="2">
    <source>
        <dbReference type="ARBA" id="ARBA00022963"/>
    </source>
</evidence>
<keyword evidence="4" id="KW-0576">Peroxisome</keyword>
<dbReference type="AlphaFoldDB" id="A0A5E7FUR8"/>
<dbReference type="InterPro" id="IPR001753">
    <property type="entry name" value="Enoyl-CoA_hydra/iso"/>
</dbReference>
<evidence type="ECO:0000256" key="6">
    <source>
        <dbReference type="ARBA" id="ARBA00023239"/>
    </source>
</evidence>
<dbReference type="Gene3D" id="3.90.226.10">
    <property type="entry name" value="2-enoyl-CoA Hydratase, Chain A, domain 1"/>
    <property type="match status" value="1"/>
</dbReference>
<keyword evidence="6" id="KW-0456">Lyase</keyword>
<proteinExistence type="inferred from homology"/>
<dbReference type="PANTHER" id="PTHR23309">
    <property type="entry name" value="3-HYDROXYACYL-COA DEHYROGENASE"/>
    <property type="match status" value="1"/>
</dbReference>
<evidence type="ECO:0000313" key="11">
    <source>
        <dbReference type="Proteomes" id="UP000379480"/>
    </source>
</evidence>
<dbReference type="CDD" id="cd06558">
    <property type="entry name" value="crotonase-like"/>
    <property type="match status" value="1"/>
</dbReference>
<gene>
    <name evidence="10" type="primary">fadJ_2</name>
    <name evidence="10" type="ORF">PS723_06163</name>
</gene>
<dbReference type="Pfam" id="PF00725">
    <property type="entry name" value="3HCDH"/>
    <property type="match status" value="2"/>
</dbReference>
<keyword evidence="2" id="KW-0442">Lipid degradation</keyword>
<keyword evidence="5" id="KW-0413">Isomerase</keyword>
<keyword evidence="2" id="KW-0443">Lipid metabolism</keyword>
<dbReference type="EMBL" id="CABVHY010000050">
    <property type="protein sequence ID" value="VVO43371.1"/>
    <property type="molecule type" value="Genomic_DNA"/>
</dbReference>
<dbReference type="SUPFAM" id="SSF48179">
    <property type="entry name" value="6-phosphogluconate dehydrogenase C-terminal domain-like"/>
    <property type="match status" value="2"/>
</dbReference>
<dbReference type="PROSITE" id="PS00166">
    <property type="entry name" value="ENOYL_COA_HYDRATASE"/>
    <property type="match status" value="1"/>
</dbReference>